<dbReference type="GO" id="GO:0005829">
    <property type="term" value="C:cytosol"/>
    <property type="evidence" value="ECO:0007669"/>
    <property type="project" value="TreeGrafter"/>
</dbReference>
<dbReference type="AlphaFoldDB" id="A0A923HHB3"/>
<dbReference type="InterPro" id="IPR039315">
    <property type="entry name" value="CheW"/>
</dbReference>
<sequence length="173" mass="18825">MSNDSGSQASTMGGQQIDGSGHHAPLEFLSFTLGNEEYGIDIQRVQELRGYEAVTRIANAPDFMKGVMNLRGVIVPIIDLRMKFALGVADYDQFTVVVILNISGQTIGIVVDSVSDVITLTQDQIKPTPEIGSTIEADFLIGLAPLEERMLILMDIQKLMSSDDMGLQFAVTM</sequence>
<dbReference type="InterPro" id="IPR036061">
    <property type="entry name" value="CheW-like_dom_sf"/>
</dbReference>
<dbReference type="GO" id="GO:0006935">
    <property type="term" value="P:chemotaxis"/>
    <property type="evidence" value="ECO:0007669"/>
    <property type="project" value="InterPro"/>
</dbReference>
<dbReference type="SUPFAM" id="SSF50341">
    <property type="entry name" value="CheW-like"/>
    <property type="match status" value="1"/>
</dbReference>
<dbReference type="Proteomes" id="UP000634011">
    <property type="component" value="Unassembled WGS sequence"/>
</dbReference>
<dbReference type="PANTHER" id="PTHR22617">
    <property type="entry name" value="CHEMOTAXIS SENSOR HISTIDINE KINASE-RELATED"/>
    <property type="match status" value="1"/>
</dbReference>
<organism evidence="6 7">
    <name type="scientific">Undibacterium jejuense</name>
    <dbReference type="NCBI Taxonomy" id="1344949"/>
    <lineage>
        <taxon>Bacteria</taxon>
        <taxon>Pseudomonadati</taxon>
        <taxon>Pseudomonadota</taxon>
        <taxon>Betaproteobacteria</taxon>
        <taxon>Burkholderiales</taxon>
        <taxon>Oxalobacteraceae</taxon>
        <taxon>Undibacterium</taxon>
    </lineage>
</organism>
<dbReference type="PANTHER" id="PTHR22617:SF45">
    <property type="entry name" value="CHEMOTAXIS PROTEIN CHEW"/>
    <property type="match status" value="1"/>
</dbReference>
<accession>A0A923HHB3</accession>
<dbReference type="CDD" id="cd00732">
    <property type="entry name" value="CheW"/>
    <property type="match status" value="1"/>
</dbReference>
<dbReference type="InterPro" id="IPR002545">
    <property type="entry name" value="CheW-lke_dom"/>
</dbReference>
<dbReference type="Gene3D" id="2.40.50.180">
    <property type="entry name" value="CheA-289, Domain 4"/>
    <property type="match status" value="1"/>
</dbReference>
<evidence type="ECO:0000259" key="5">
    <source>
        <dbReference type="PROSITE" id="PS50851"/>
    </source>
</evidence>
<dbReference type="SMART" id="SM00260">
    <property type="entry name" value="CheW"/>
    <property type="match status" value="1"/>
</dbReference>
<name>A0A923HHB3_9BURK</name>
<evidence type="ECO:0000256" key="2">
    <source>
        <dbReference type="ARBA" id="ARBA00021483"/>
    </source>
</evidence>
<feature type="compositionally biased region" description="Polar residues" evidence="4">
    <location>
        <begin position="1"/>
        <end position="18"/>
    </location>
</feature>
<keyword evidence="3" id="KW-0963">Cytoplasm</keyword>
<feature type="domain" description="CheW-like" evidence="5">
    <location>
        <begin position="25"/>
        <end position="165"/>
    </location>
</feature>
<reference evidence="6" key="1">
    <citation type="submission" date="2020-08" db="EMBL/GenBank/DDBJ databases">
        <title>Novel species isolated from subtropical streams in China.</title>
        <authorList>
            <person name="Lu H."/>
        </authorList>
    </citation>
    <scope>NUCLEOTIDE SEQUENCE</scope>
    <source>
        <strain evidence="6">KACC 12607</strain>
    </source>
</reference>
<dbReference type="Pfam" id="PF01584">
    <property type="entry name" value="CheW"/>
    <property type="match status" value="1"/>
</dbReference>
<evidence type="ECO:0000313" key="6">
    <source>
        <dbReference type="EMBL" id="MBC3862130.1"/>
    </source>
</evidence>
<feature type="region of interest" description="Disordered" evidence="4">
    <location>
        <begin position="1"/>
        <end position="20"/>
    </location>
</feature>
<evidence type="ECO:0000313" key="7">
    <source>
        <dbReference type="Proteomes" id="UP000634011"/>
    </source>
</evidence>
<proteinExistence type="predicted"/>
<dbReference type="EMBL" id="JACOFV010000006">
    <property type="protein sequence ID" value="MBC3862130.1"/>
    <property type="molecule type" value="Genomic_DNA"/>
</dbReference>
<keyword evidence="7" id="KW-1185">Reference proteome</keyword>
<protein>
    <recommendedName>
        <fullName evidence="2">Chemotaxis protein CheW</fullName>
    </recommendedName>
</protein>
<gene>
    <name evidence="6" type="ORF">H8K32_08485</name>
</gene>
<evidence type="ECO:0000256" key="1">
    <source>
        <dbReference type="ARBA" id="ARBA00004496"/>
    </source>
</evidence>
<dbReference type="PROSITE" id="PS50851">
    <property type="entry name" value="CHEW"/>
    <property type="match status" value="1"/>
</dbReference>
<evidence type="ECO:0000256" key="3">
    <source>
        <dbReference type="ARBA" id="ARBA00022490"/>
    </source>
</evidence>
<dbReference type="Gene3D" id="2.30.30.40">
    <property type="entry name" value="SH3 Domains"/>
    <property type="match status" value="1"/>
</dbReference>
<comment type="caution">
    <text evidence="6">The sequence shown here is derived from an EMBL/GenBank/DDBJ whole genome shotgun (WGS) entry which is preliminary data.</text>
</comment>
<comment type="subcellular location">
    <subcellularLocation>
        <location evidence="1">Cytoplasm</location>
    </subcellularLocation>
</comment>
<dbReference type="GO" id="GO:0007165">
    <property type="term" value="P:signal transduction"/>
    <property type="evidence" value="ECO:0007669"/>
    <property type="project" value="InterPro"/>
</dbReference>
<evidence type="ECO:0000256" key="4">
    <source>
        <dbReference type="SAM" id="MobiDB-lite"/>
    </source>
</evidence>